<dbReference type="Gene3D" id="1.10.101.10">
    <property type="entry name" value="PGBD-like superfamily/PGBD"/>
    <property type="match status" value="6"/>
</dbReference>
<reference evidence="2 3" key="1">
    <citation type="journal article" date="2017" name="Front. Microbiol.">
        <title>New Insights into the Diversity of the Genus Faecalibacterium.</title>
        <authorList>
            <person name="Benevides L."/>
            <person name="Burman S."/>
            <person name="Martin R."/>
            <person name="Robert V."/>
            <person name="Thomas M."/>
            <person name="Miquel S."/>
            <person name="Chain F."/>
            <person name="Sokol H."/>
            <person name="Bermudez-Humaran L.G."/>
            <person name="Morrison M."/>
            <person name="Langella P."/>
            <person name="Azevedo V.A."/>
            <person name="Chatel J.M."/>
            <person name="Soares S."/>
        </authorList>
    </citation>
    <scope>NUCLEOTIDE SEQUENCE [LARGE SCALE GENOMIC DNA]</scope>
    <source>
        <strain evidence="2 3">AHMP21</strain>
    </source>
</reference>
<comment type="caution">
    <text evidence="2">The sequence shown here is derived from an EMBL/GenBank/DDBJ whole genome shotgun (WGS) entry which is preliminary data.</text>
</comment>
<dbReference type="SUPFAM" id="SSF47090">
    <property type="entry name" value="PGBD-like"/>
    <property type="match status" value="6"/>
</dbReference>
<dbReference type="OrthoDB" id="2933491at2"/>
<dbReference type="AlphaFoldDB" id="A0A2A7B6D7"/>
<dbReference type="InterPro" id="IPR036366">
    <property type="entry name" value="PGBDSf"/>
</dbReference>
<feature type="domain" description="Peptidoglycan binding-like" evidence="1">
    <location>
        <begin position="428"/>
        <end position="489"/>
    </location>
</feature>
<dbReference type="RefSeq" id="WP_097792792.1">
    <property type="nucleotide sequence ID" value="NZ_NOUV01000014.1"/>
</dbReference>
<dbReference type="Pfam" id="PF01471">
    <property type="entry name" value="PG_binding_1"/>
    <property type="match status" value="6"/>
</dbReference>
<organism evidence="2 3">
    <name type="scientific">Faecalibacterium prausnitzii</name>
    <dbReference type="NCBI Taxonomy" id="853"/>
    <lineage>
        <taxon>Bacteria</taxon>
        <taxon>Bacillati</taxon>
        <taxon>Bacillota</taxon>
        <taxon>Clostridia</taxon>
        <taxon>Eubacteriales</taxon>
        <taxon>Oscillospiraceae</taxon>
        <taxon>Faecalibacterium</taxon>
    </lineage>
</organism>
<feature type="domain" description="Peptidoglycan binding-like" evidence="1">
    <location>
        <begin position="516"/>
        <end position="577"/>
    </location>
</feature>
<accession>A0A2A7B6D7</accession>
<dbReference type="InterPro" id="IPR036365">
    <property type="entry name" value="PGBD-like_sf"/>
</dbReference>
<feature type="domain" description="Peptidoglycan binding-like" evidence="1">
    <location>
        <begin position="607"/>
        <end position="668"/>
    </location>
</feature>
<proteinExistence type="predicted"/>
<feature type="domain" description="Peptidoglycan binding-like" evidence="1">
    <location>
        <begin position="328"/>
        <end position="388"/>
    </location>
</feature>
<evidence type="ECO:0000313" key="2">
    <source>
        <dbReference type="EMBL" id="PDX86967.1"/>
    </source>
</evidence>
<dbReference type="InterPro" id="IPR052905">
    <property type="entry name" value="LD-transpeptidase_YkuD-like"/>
</dbReference>
<evidence type="ECO:0000259" key="1">
    <source>
        <dbReference type="Pfam" id="PF01471"/>
    </source>
</evidence>
<feature type="domain" description="Peptidoglycan binding-like" evidence="1">
    <location>
        <begin position="795"/>
        <end position="855"/>
    </location>
</feature>
<dbReference type="PANTHER" id="PTHR41533">
    <property type="entry name" value="L,D-TRANSPEPTIDASE HI_1667-RELATED"/>
    <property type="match status" value="1"/>
</dbReference>
<gene>
    <name evidence="2" type="ORF">CHR60_09645</name>
</gene>
<dbReference type="Proteomes" id="UP000220904">
    <property type="component" value="Unassembled WGS sequence"/>
</dbReference>
<sequence length="867" mass="94097">MATGILRIQAFAARQSAPVEGVTVNIVGDGFTAARMTDAEGNAADVTLTAPDCALSLEEDNTTRLPYAVCSLTASKAGYRTVRIQGIQVFAGQVTLAQPEMIPETEEDRDVENPPIVIPPHPLFAGGGGSGRAPADPCAPRVLDRVIIPKNITVHLGKPAASARNVTVSFRRYIANVASSEVYPTWPESALRANIHCQISLALNRIYTEWYPSRGYSFNITNSTSYDQYYVHGRTVFDVMVRLTDDIFNTYLRKTGTVNPYYSEYCDGKSVTCPGLKQWGTVTLAKQGKTPLQILKYYYGSDIEIVRTNNIQAIPQSYPGSPLRQGDSGTAVFTLQRQLNRIAKDYPFFGKLTVDGVFGPRMVFTVKTFQRQFNLTADGVVGRQTWYKISYIYVSVKDLAELTSEGETSSGTLSDGSWGGTALRTGSTGSAVEQVQFWLNTLAQYESALPSLAVDGRYGAATASAVRAFQRRYGLTVDGVVGRETWNAIYNEFRSIQSDNGTPNAYPGTALREGASGQNVRLVQFWLKIAHTVYSRLNDLTVDGKFGAATTAAVKRFQTYFGLTSDGVVGRTTWNKLYEVYNDIANKLLSSSLRPGEYPGILRRGSSGTAVRELQFYLYLLSAYESSIPAVGIDGSFGAATENAVRAYQRFAELTVDGIVGRATWESLYGKASALRSSGPVITLKRLPYPGQPLTVGSEGSDVLYYTILLRRIAYYFESVETPPLATSYTGETAAATRSAQALLGLPETGIADAETWTAVEALSLQLATGMPNPDRDAAREMAYPGRAMKEGSVGPDVMQIEQWINGRANLCCGEGFVRDNSSFGPAETVAVKAAQARAGLQQTGTVGRETWAALRAQSCACDLEEG</sequence>
<evidence type="ECO:0000313" key="3">
    <source>
        <dbReference type="Proteomes" id="UP000220904"/>
    </source>
</evidence>
<name>A0A2A7B6D7_9FIRM</name>
<dbReference type="EMBL" id="NOUV01000014">
    <property type="protein sequence ID" value="PDX86967.1"/>
    <property type="molecule type" value="Genomic_DNA"/>
</dbReference>
<dbReference type="InterPro" id="IPR002477">
    <property type="entry name" value="Peptidoglycan-bd-like"/>
</dbReference>
<protein>
    <submittedName>
        <fullName evidence="2">Peptidoglycan-binding protein</fullName>
    </submittedName>
</protein>
<dbReference type="PANTHER" id="PTHR41533:SF1">
    <property type="entry name" value="L,D-TRANSPEPTIDASE YCBB-RELATED"/>
    <property type="match status" value="1"/>
</dbReference>
<feature type="domain" description="Peptidoglycan binding-like" evidence="1">
    <location>
        <begin position="707"/>
        <end position="759"/>
    </location>
</feature>